<name>A0A853FAS2_9GAMM</name>
<evidence type="ECO:0000313" key="1">
    <source>
        <dbReference type="EMBL" id="NYT28705.1"/>
    </source>
</evidence>
<comment type="caution">
    <text evidence="1">The sequence shown here is derived from an EMBL/GenBank/DDBJ whole genome shotgun (WGS) entry which is preliminary data.</text>
</comment>
<dbReference type="Proteomes" id="UP000568751">
    <property type="component" value="Unassembled WGS sequence"/>
</dbReference>
<evidence type="ECO:0000313" key="2">
    <source>
        <dbReference type="Proteomes" id="UP000568751"/>
    </source>
</evidence>
<accession>A0A853FAS2</accession>
<dbReference type="EMBL" id="JACCHT010000018">
    <property type="protein sequence ID" value="NYT28705.1"/>
    <property type="molecule type" value="Genomic_DNA"/>
</dbReference>
<protein>
    <submittedName>
        <fullName evidence="1">Uncharacterized protein</fullName>
    </submittedName>
</protein>
<proteinExistence type="predicted"/>
<dbReference type="AlphaFoldDB" id="A0A853FAS2"/>
<gene>
    <name evidence="1" type="ORF">H0A76_13165</name>
</gene>
<organism evidence="1 2">
    <name type="scientific">Candidatus Thiodubiliella endoseptemdiera</name>
    <dbReference type="NCBI Taxonomy" id="2738886"/>
    <lineage>
        <taxon>Bacteria</taxon>
        <taxon>Pseudomonadati</taxon>
        <taxon>Pseudomonadota</taxon>
        <taxon>Gammaproteobacteria</taxon>
        <taxon>Candidatus Pseudothioglobaceae</taxon>
        <taxon>Candidatus Thiodubiliella</taxon>
    </lineage>
</organism>
<sequence length="65" mass="7563">MHLNSLIPFSLKLDGDKKITVTDEHKISRDQKHSRVVTKTESKDYKIVFDKRIITADLNTIPYGY</sequence>
<reference evidence="1 2" key="1">
    <citation type="submission" date="2020-05" db="EMBL/GenBank/DDBJ databases">
        <title>Horizontal transmission and recombination maintain forever young bacterial symbiont genomes.</title>
        <authorList>
            <person name="Russell S.L."/>
            <person name="Pepper-Tunick E."/>
            <person name="Svedberg J."/>
            <person name="Byrne A."/>
            <person name="Ruelas Castillo J."/>
            <person name="Vollmers C."/>
            <person name="Beinart R.A."/>
            <person name="Corbett-Detig R."/>
        </authorList>
    </citation>
    <scope>NUCLEOTIDE SEQUENCE [LARGE SCALE GENOMIC DNA]</scope>
    <source>
        <strain evidence="1">455</strain>
    </source>
</reference>